<dbReference type="AlphaFoldDB" id="A0A6J6I3R1"/>
<dbReference type="EMBL" id="CAEZUX010000125">
    <property type="protein sequence ID" value="CAB4619986.1"/>
    <property type="molecule type" value="Genomic_DNA"/>
</dbReference>
<dbReference type="Pfam" id="PF13193">
    <property type="entry name" value="AMP-binding_C"/>
    <property type="match status" value="1"/>
</dbReference>
<reference evidence="5" key="1">
    <citation type="submission" date="2020-05" db="EMBL/GenBank/DDBJ databases">
        <authorList>
            <person name="Chiriac C."/>
            <person name="Salcher M."/>
            <person name="Ghai R."/>
            <person name="Kavagutti S V."/>
        </authorList>
    </citation>
    <scope>NUCLEOTIDE SEQUENCE</scope>
</reference>
<dbReference type="Gene3D" id="3.40.50.12780">
    <property type="entry name" value="N-terminal domain of ligase-like"/>
    <property type="match status" value="1"/>
</dbReference>
<comment type="similarity">
    <text evidence="1">Belongs to the ATP-dependent AMP-binding enzyme family.</text>
</comment>
<dbReference type="InterPro" id="IPR025110">
    <property type="entry name" value="AMP-bd_C"/>
</dbReference>
<evidence type="ECO:0000256" key="1">
    <source>
        <dbReference type="ARBA" id="ARBA00006432"/>
    </source>
</evidence>
<gene>
    <name evidence="5" type="ORF">UFOPK1874_00976</name>
</gene>
<evidence type="ECO:0000313" key="5">
    <source>
        <dbReference type="EMBL" id="CAB4619986.1"/>
    </source>
</evidence>
<sequence length="354" mass="37627">MIDRIRQAWDDGDAVFPLDQRLPVPARTAVLAAVSPTRIATVGDETTHPGEPTETGDAVVVATSGTTGNPKAVVLTHDAVRASAFATSARLNVTSSDKWLACLPPSHVGGLSVILRSIVTDTPVIAVPSFSVEDYEDAARQGATLVSLVSTALLRVDSSMYRTIVLGGAKPPPARPINTVTTYGMTETGSGVVYDGIPLDGVEIEIRDSIIHLRAPMLMRQYRDGSNPIDANGWLRTGDIGTFSNGVLSVEGREGDLIISGGENVWPDAVEDAIRTLPHVIDVCVGGVSHPEWGQAVTAWIVTSDGDISLEIVRDHVKQNLPAFCAPQSIHLIEEIPRTALGKPRRSELIASIN</sequence>
<dbReference type="InterPro" id="IPR000873">
    <property type="entry name" value="AMP-dep_synth/lig_dom"/>
</dbReference>
<feature type="domain" description="AMP-dependent synthetase/ligase" evidence="3">
    <location>
        <begin position="49"/>
        <end position="196"/>
    </location>
</feature>
<dbReference type="PROSITE" id="PS00455">
    <property type="entry name" value="AMP_BINDING"/>
    <property type="match status" value="1"/>
</dbReference>
<evidence type="ECO:0000259" key="4">
    <source>
        <dbReference type="Pfam" id="PF13193"/>
    </source>
</evidence>
<dbReference type="InterPro" id="IPR045851">
    <property type="entry name" value="AMP-bd_C_sf"/>
</dbReference>
<dbReference type="GO" id="GO:0006631">
    <property type="term" value="P:fatty acid metabolic process"/>
    <property type="evidence" value="ECO:0007669"/>
    <property type="project" value="TreeGrafter"/>
</dbReference>
<evidence type="ECO:0000256" key="2">
    <source>
        <dbReference type="ARBA" id="ARBA00022598"/>
    </source>
</evidence>
<dbReference type="PANTHER" id="PTHR43201:SF5">
    <property type="entry name" value="MEDIUM-CHAIN ACYL-COA LIGASE ACSF2, MITOCHONDRIAL"/>
    <property type="match status" value="1"/>
</dbReference>
<name>A0A6J6I3R1_9ZZZZ</name>
<accession>A0A6J6I3R1</accession>
<keyword evidence="2" id="KW-0436">Ligase</keyword>
<dbReference type="InterPro" id="IPR020845">
    <property type="entry name" value="AMP-binding_CS"/>
</dbReference>
<dbReference type="InterPro" id="IPR042099">
    <property type="entry name" value="ANL_N_sf"/>
</dbReference>
<dbReference type="Gene3D" id="3.30.300.30">
    <property type="match status" value="1"/>
</dbReference>
<dbReference type="PANTHER" id="PTHR43201">
    <property type="entry name" value="ACYL-COA SYNTHETASE"/>
    <property type="match status" value="1"/>
</dbReference>
<evidence type="ECO:0000259" key="3">
    <source>
        <dbReference type="Pfam" id="PF00501"/>
    </source>
</evidence>
<feature type="domain" description="AMP-binding enzyme C-terminal" evidence="4">
    <location>
        <begin position="270"/>
        <end position="343"/>
    </location>
</feature>
<protein>
    <submittedName>
        <fullName evidence="5">Unannotated protein</fullName>
    </submittedName>
</protein>
<organism evidence="5">
    <name type="scientific">freshwater metagenome</name>
    <dbReference type="NCBI Taxonomy" id="449393"/>
    <lineage>
        <taxon>unclassified sequences</taxon>
        <taxon>metagenomes</taxon>
        <taxon>ecological metagenomes</taxon>
    </lineage>
</organism>
<dbReference type="Pfam" id="PF00501">
    <property type="entry name" value="AMP-binding"/>
    <property type="match status" value="1"/>
</dbReference>
<dbReference type="SUPFAM" id="SSF56801">
    <property type="entry name" value="Acetyl-CoA synthetase-like"/>
    <property type="match status" value="1"/>
</dbReference>
<proteinExistence type="inferred from homology"/>
<dbReference type="GO" id="GO:0031956">
    <property type="term" value="F:medium-chain fatty acid-CoA ligase activity"/>
    <property type="evidence" value="ECO:0007669"/>
    <property type="project" value="TreeGrafter"/>
</dbReference>